<dbReference type="InParanoid" id="A0A1W4X9I8"/>
<organism evidence="7 8">
    <name type="scientific">Agrilus planipennis</name>
    <name type="common">Emerald ash borer</name>
    <name type="synonym">Agrilus marcopoli</name>
    <dbReference type="NCBI Taxonomy" id="224129"/>
    <lineage>
        <taxon>Eukaryota</taxon>
        <taxon>Metazoa</taxon>
        <taxon>Ecdysozoa</taxon>
        <taxon>Arthropoda</taxon>
        <taxon>Hexapoda</taxon>
        <taxon>Insecta</taxon>
        <taxon>Pterygota</taxon>
        <taxon>Neoptera</taxon>
        <taxon>Endopterygota</taxon>
        <taxon>Coleoptera</taxon>
        <taxon>Polyphaga</taxon>
        <taxon>Elateriformia</taxon>
        <taxon>Buprestoidea</taxon>
        <taxon>Buprestidae</taxon>
        <taxon>Agrilinae</taxon>
        <taxon>Agrilus</taxon>
    </lineage>
</organism>
<dbReference type="PANTHER" id="PTHR24064">
    <property type="entry name" value="SOLUTE CARRIER FAMILY 22 MEMBER"/>
    <property type="match status" value="1"/>
</dbReference>
<feature type="transmembrane region" description="Helical" evidence="5">
    <location>
        <begin position="159"/>
        <end position="180"/>
    </location>
</feature>
<feature type="transmembrane region" description="Helical" evidence="5">
    <location>
        <begin position="389"/>
        <end position="408"/>
    </location>
</feature>
<evidence type="ECO:0000256" key="1">
    <source>
        <dbReference type="ARBA" id="ARBA00004141"/>
    </source>
</evidence>
<dbReference type="GeneID" id="108739584"/>
<evidence type="ECO:0000313" key="8">
    <source>
        <dbReference type="RefSeq" id="XP_018329063.1"/>
    </source>
</evidence>
<name>A0A1W4X9I8_AGRPL</name>
<evidence type="ECO:0000256" key="3">
    <source>
        <dbReference type="ARBA" id="ARBA00022989"/>
    </source>
</evidence>
<dbReference type="KEGG" id="apln:108739584"/>
<dbReference type="Gene3D" id="1.20.1250.20">
    <property type="entry name" value="MFS general substrate transporter like domains"/>
    <property type="match status" value="1"/>
</dbReference>
<feature type="transmembrane region" description="Helical" evidence="5">
    <location>
        <begin position="333"/>
        <end position="354"/>
    </location>
</feature>
<dbReference type="RefSeq" id="XP_018329063.1">
    <property type="nucleotide sequence ID" value="XM_018473561.1"/>
</dbReference>
<dbReference type="InterPro" id="IPR005828">
    <property type="entry name" value="MFS_sugar_transport-like"/>
</dbReference>
<keyword evidence="3 5" id="KW-1133">Transmembrane helix</keyword>
<gene>
    <name evidence="8" type="primary">LOC108739584</name>
</gene>
<dbReference type="OrthoDB" id="5296287at2759"/>
<feature type="transmembrane region" description="Helical" evidence="5">
    <location>
        <begin position="245"/>
        <end position="263"/>
    </location>
</feature>
<feature type="transmembrane region" description="Helical" evidence="5">
    <location>
        <begin position="128"/>
        <end position="147"/>
    </location>
</feature>
<keyword evidence="2 5" id="KW-0812">Transmembrane</keyword>
<proteinExistence type="predicted"/>
<dbReference type="Pfam" id="PF00083">
    <property type="entry name" value="Sugar_tr"/>
    <property type="match status" value="1"/>
</dbReference>
<feature type="domain" description="Major facilitator superfamily (MFS) profile" evidence="6">
    <location>
        <begin position="60"/>
        <end position="502"/>
    </location>
</feature>
<dbReference type="AlphaFoldDB" id="A0A1W4X9I8"/>
<feature type="transmembrane region" description="Helical" evidence="5">
    <location>
        <begin position="360"/>
        <end position="382"/>
    </location>
</feature>
<feature type="transmembrane region" description="Helical" evidence="5">
    <location>
        <begin position="477"/>
        <end position="497"/>
    </location>
</feature>
<feature type="transmembrane region" description="Helical" evidence="5">
    <location>
        <begin position="218"/>
        <end position="239"/>
    </location>
</feature>
<dbReference type="CDD" id="cd17317">
    <property type="entry name" value="MFS_SLC22"/>
    <property type="match status" value="1"/>
</dbReference>
<accession>A0A1W4X9I8</accession>
<evidence type="ECO:0000256" key="5">
    <source>
        <dbReference type="SAM" id="Phobius"/>
    </source>
</evidence>
<feature type="transmembrane region" description="Helical" evidence="5">
    <location>
        <begin position="414"/>
        <end position="437"/>
    </location>
</feature>
<protein>
    <submittedName>
        <fullName evidence="8">Organic cation transporter protein isoform X1</fullName>
    </submittedName>
</protein>
<keyword evidence="7" id="KW-1185">Reference proteome</keyword>
<feature type="transmembrane region" description="Helical" evidence="5">
    <location>
        <begin position="58"/>
        <end position="82"/>
    </location>
</feature>
<sequence>MLMTMMTITDQESKQDIVAPLITNICKTTTNKTIVDAKKTHSNDFIEKSIGTWGKWQLLIVIAVFLVKFPIAFHQLNIVFLAPSVSFMCNDNSNSTCSKNCSGYIYDRSLFSETIITQWNLVCEKSQLANFAQTVTMLGILIGNMVFGVISDKWGRKAPLVWAVVIQVASGTLCALAPWFWLFLLLRLICATATGGTMITSFVIVMEVIGSKYRTTVGILYQIPFNLGHVTLALVGYYFRNWRHFQLIISVPPAILILYYWILPESPRWLLAMGKTKEVVQVLEKAAKFNNLPLGKIKENVEEAARNTTVSSKKKAGNVFHLFKTPVMRKRTLCISFNWISCGFCFYGVAQYMGRLAGNIFINVALSGAVQIPGTICTVWFIQILGRRNTLLIADLIAGISIFLIVVVPPDYSWATTLLGCNSMFWLVMCFGTLYVYSGELFPTTLRNAGIGFASLTARFGSMVSPFIMGLSSTSKWIPPTLFGVVPLIGACLCFFLPETKNLPLPDTVAEAEILAKGQNKGGIEMTNTTTGC</sequence>
<comment type="subcellular location">
    <subcellularLocation>
        <location evidence="1">Membrane</location>
        <topology evidence="1">Multi-pass membrane protein</topology>
    </subcellularLocation>
</comment>
<dbReference type="PROSITE" id="PS50850">
    <property type="entry name" value="MFS"/>
    <property type="match status" value="1"/>
</dbReference>
<feature type="transmembrane region" description="Helical" evidence="5">
    <location>
        <begin position="449"/>
        <end position="471"/>
    </location>
</feature>
<feature type="transmembrane region" description="Helical" evidence="5">
    <location>
        <begin position="186"/>
        <end position="206"/>
    </location>
</feature>
<evidence type="ECO:0000259" key="6">
    <source>
        <dbReference type="PROSITE" id="PS50850"/>
    </source>
</evidence>
<dbReference type="GO" id="GO:0016020">
    <property type="term" value="C:membrane"/>
    <property type="evidence" value="ECO:0007669"/>
    <property type="project" value="UniProtKB-SubCell"/>
</dbReference>
<keyword evidence="4 5" id="KW-0472">Membrane</keyword>
<dbReference type="STRING" id="224129.A0A1W4X9I8"/>
<evidence type="ECO:0000256" key="4">
    <source>
        <dbReference type="ARBA" id="ARBA00023136"/>
    </source>
</evidence>
<dbReference type="InterPro" id="IPR036259">
    <property type="entry name" value="MFS_trans_sf"/>
</dbReference>
<dbReference type="InterPro" id="IPR020846">
    <property type="entry name" value="MFS_dom"/>
</dbReference>
<reference evidence="8" key="1">
    <citation type="submission" date="2025-08" db="UniProtKB">
        <authorList>
            <consortium name="RefSeq"/>
        </authorList>
    </citation>
    <scope>IDENTIFICATION</scope>
    <source>
        <tissue evidence="8">Entire body</tissue>
    </source>
</reference>
<evidence type="ECO:0000256" key="2">
    <source>
        <dbReference type="ARBA" id="ARBA00022692"/>
    </source>
</evidence>
<dbReference type="Proteomes" id="UP000192223">
    <property type="component" value="Unplaced"/>
</dbReference>
<dbReference type="SUPFAM" id="SSF103473">
    <property type="entry name" value="MFS general substrate transporter"/>
    <property type="match status" value="1"/>
</dbReference>
<dbReference type="GO" id="GO:0022857">
    <property type="term" value="F:transmembrane transporter activity"/>
    <property type="evidence" value="ECO:0007669"/>
    <property type="project" value="InterPro"/>
</dbReference>
<evidence type="ECO:0000313" key="7">
    <source>
        <dbReference type="Proteomes" id="UP000192223"/>
    </source>
</evidence>